<evidence type="ECO:0000259" key="1">
    <source>
        <dbReference type="PROSITE" id="PS51186"/>
    </source>
</evidence>
<dbReference type="PROSITE" id="PS50890">
    <property type="entry name" value="PUA"/>
    <property type="match status" value="1"/>
</dbReference>
<dbReference type="EMBL" id="CP118157">
    <property type="protein sequence ID" value="WOF21611.1"/>
    <property type="molecule type" value="Genomic_DNA"/>
</dbReference>
<dbReference type="RefSeq" id="WP_317138090.1">
    <property type="nucleotide sequence ID" value="NZ_CP118157.1"/>
</dbReference>
<dbReference type="GO" id="GO:0016747">
    <property type="term" value="F:acyltransferase activity, transferring groups other than amino-acyl groups"/>
    <property type="evidence" value="ECO:0007669"/>
    <property type="project" value="InterPro"/>
</dbReference>
<dbReference type="SUPFAM" id="SSF55729">
    <property type="entry name" value="Acyl-CoA N-acyltransferases (Nat)"/>
    <property type="match status" value="1"/>
</dbReference>
<protein>
    <submittedName>
        <fullName evidence="2">GNAT family N-acetyltransferase</fullName>
    </submittedName>
</protein>
<feature type="domain" description="N-acetyltransferase" evidence="1">
    <location>
        <begin position="12"/>
        <end position="192"/>
    </location>
</feature>
<dbReference type="InterPro" id="IPR016181">
    <property type="entry name" value="Acyl_CoA_acyltransferase"/>
</dbReference>
<organism evidence="2 3">
    <name type="scientific">Microbacterium betulae</name>
    <dbReference type="NCBI Taxonomy" id="2981139"/>
    <lineage>
        <taxon>Bacteria</taxon>
        <taxon>Bacillati</taxon>
        <taxon>Actinomycetota</taxon>
        <taxon>Actinomycetes</taxon>
        <taxon>Micrococcales</taxon>
        <taxon>Microbacteriaceae</taxon>
        <taxon>Microbacterium</taxon>
    </lineage>
</organism>
<accession>A0AA97FDL4</accession>
<dbReference type="AlphaFoldDB" id="A0AA97FDL4"/>
<dbReference type="InterPro" id="IPR000182">
    <property type="entry name" value="GNAT_dom"/>
</dbReference>
<gene>
    <name evidence="2" type="ORF">N8K70_09405</name>
</gene>
<dbReference type="PROSITE" id="PS51186">
    <property type="entry name" value="GNAT"/>
    <property type="match status" value="1"/>
</dbReference>
<keyword evidence="3" id="KW-1185">Reference proteome</keyword>
<sequence>MPLTVEPLHLPETVDAGDAGDYVAFVRASNALWQHDSGTDLFREDAAERLVGLRDTTYVEKIGVVARRGDRPVGFGLLAYSRTTRRNANADVVVAPEHRDRAVEDAILAELERIARARGRSALLSFGFTTVDDGGRRLPSPTGFGSVPLDAWQTRFFQRNGFALGQVERASTFDLDGSFDETDALLDAALAKAGPDYTPVWWRIPTPEEHIDGYVAAVARMDTDPPSGDLEPEQDVWTARRVRAREDLMLRGGQTKAVTAVVHEPTGTIAAFNELVIGADRARPTENHDTLVMPEHRGRRLGTIVKCLGLRHWRELVPESPVVETFNAEENRYMLDVNEAVGFRPAAYSGEWRKELS</sequence>
<dbReference type="KEGG" id="mbet:N8K70_09405"/>
<reference evidence="2 3" key="1">
    <citation type="submission" date="2023-02" db="EMBL/GenBank/DDBJ databases">
        <title>Microbacterium betulae sp. nov., isolated from birch wood.</title>
        <authorList>
            <person name="Pasciak M."/>
            <person name="Pawlik K.J."/>
            <person name="Martynowski D."/>
            <person name="Laczmanski L."/>
            <person name="Ciekot J."/>
            <person name="Szponar B."/>
            <person name="Wojcik-Fatla A."/>
            <person name="Mackiewicz B."/>
            <person name="Farian E."/>
            <person name="Cholewa G."/>
            <person name="Cholewa A."/>
            <person name="Dutkiewicz J."/>
        </authorList>
    </citation>
    <scope>NUCLEOTIDE SEQUENCE [LARGE SCALE GENOMIC DNA]</scope>
    <source>
        <strain evidence="2 3">AB</strain>
    </source>
</reference>
<evidence type="ECO:0000313" key="2">
    <source>
        <dbReference type="EMBL" id="WOF21611.1"/>
    </source>
</evidence>
<proteinExistence type="predicted"/>
<dbReference type="Proteomes" id="UP001305498">
    <property type="component" value="Chromosome"/>
</dbReference>
<dbReference type="Gene3D" id="3.40.630.30">
    <property type="match status" value="1"/>
</dbReference>
<evidence type="ECO:0000313" key="3">
    <source>
        <dbReference type="Proteomes" id="UP001305498"/>
    </source>
</evidence>
<name>A0AA97FDL4_9MICO</name>